<sequence>MRPSRKQATAQMEFMRFAGAAYVYSMCCTGAAPTRPSTEKFSGSAFGAGTGSTDLGRLRRESSLSARDFASQMRREAACYGATFC</sequence>
<proteinExistence type="predicted"/>
<evidence type="ECO:0000313" key="2">
    <source>
        <dbReference type="Proteomes" id="UP000198286"/>
    </source>
</evidence>
<dbReference type="AlphaFoldDB" id="A0A7U5MKX9"/>
<dbReference type="Proteomes" id="UP000198286">
    <property type="component" value="Chromosome"/>
</dbReference>
<dbReference type="EMBL" id="CP015267">
    <property type="protein sequence ID" value="ASL15438.1"/>
    <property type="molecule type" value="Genomic_DNA"/>
</dbReference>
<reference evidence="1 2" key="1">
    <citation type="journal article" date="2017" name="Lancet Infect. Dis.">
        <title>Global outbreak of severe Mycobacterium chimaera disease after cardiac surgery: a molecular epidemiological study.</title>
        <authorList>
            <person name="van Ingen J."/>
            <person name="Kohl T."/>
            <person name="Kranzer K."/>
            <person name="Hasse B."/>
            <person name="Keller P."/>
            <person name="Szafranska A."/>
            <person name="Hillemann D."/>
            <person name="Chand M."/>
            <person name="Schreiber P."/>
            <person name="Sommerstein R."/>
            <person name="Berger C."/>
            <person name="Genoni M."/>
            <person name="Ruegg C."/>
            <person name="Troillet N."/>
            <person name="Widmer A.F."/>
            <person name="Becker S.L."/>
            <person name="Herrmann M."/>
            <person name="Eckmanns T."/>
            <person name="Haller S."/>
            <person name="Hoeller C."/>
            <person name="Debast S.B."/>
            <person name="Wolfhagen M.J."/>
            <person name="Hopman J."/>
            <person name="Kluytmans J."/>
            <person name="Langelaar M."/>
            <person name="Notermans D.W."/>
            <person name="ten Oever J."/>
            <person name="van den Barselaar P."/>
            <person name="Vonk A.B.A."/>
            <person name="Vos M.C."/>
            <person name="Ahmed N."/>
            <person name="Brown T."/>
            <person name="Crook D."/>
            <person name="Lamagni T."/>
            <person name="Phin N."/>
            <person name="Smith E.G."/>
            <person name="Zambon M."/>
            <person name="Serr A."/>
            <person name="Goetting T."/>
            <person name="Ebner W."/>
            <person name="Thuermer A."/>
            <person name="Utpatel C."/>
            <person name="Sproer C."/>
            <person name="Bunk B."/>
            <person name="Nubel U."/>
            <person name="Bloemberg G."/>
            <person name="Bottger E."/>
            <person name="Niemann S."/>
            <person name="Wagner D."/>
            <person name="Sax H."/>
        </authorList>
    </citation>
    <scope>NUCLEOTIDE SEQUENCE [LARGE SCALE GENOMIC DNA]</scope>
    <source>
        <strain evidence="1 2">ZUERICH-2</strain>
    </source>
</reference>
<name>A0A7U5MKX9_MYCIT</name>
<gene>
    <name evidence="1" type="ORF">MYCOZU2_03042</name>
</gene>
<protein>
    <submittedName>
        <fullName evidence="1">Uncharacterized protein</fullName>
    </submittedName>
</protein>
<accession>A0A7U5MKX9</accession>
<organism evidence="1 2">
    <name type="scientific">Mycobacterium intracellulare subsp. chimaera</name>
    <dbReference type="NCBI Taxonomy" id="222805"/>
    <lineage>
        <taxon>Bacteria</taxon>
        <taxon>Bacillati</taxon>
        <taxon>Actinomycetota</taxon>
        <taxon>Actinomycetes</taxon>
        <taxon>Mycobacteriales</taxon>
        <taxon>Mycobacteriaceae</taxon>
        <taxon>Mycobacterium</taxon>
        <taxon>Mycobacterium avium complex (MAC)</taxon>
    </lineage>
</organism>
<evidence type="ECO:0000313" key="1">
    <source>
        <dbReference type="EMBL" id="ASL15438.1"/>
    </source>
</evidence>